<proteinExistence type="predicted"/>
<evidence type="ECO:0000313" key="1">
    <source>
        <dbReference type="EMBL" id="KAI3709536.1"/>
    </source>
</evidence>
<gene>
    <name evidence="1" type="ORF">L2E82_39298</name>
</gene>
<name>A0ACB9AHU5_CICIN</name>
<protein>
    <submittedName>
        <fullName evidence="1">Uncharacterized protein</fullName>
    </submittedName>
</protein>
<evidence type="ECO:0000313" key="2">
    <source>
        <dbReference type="Proteomes" id="UP001055811"/>
    </source>
</evidence>
<keyword evidence="2" id="KW-1185">Reference proteome</keyword>
<sequence>MFQRTKKLFKRSIETFKSYFSNGYQKLPKTPSYDVGFSPTNIYSEFVDQWESTDRIMAVAYEKNSDNLKHKKSSMLIDHHEVNRRKHRTHEETTIREGEEKMCFVTRRLKEVELFDGNNVDHVLDIQEILHYYSRLTCPVYRKMVEKFFMDIYSEILSIPRHDSSKARRMNVRV</sequence>
<comment type="caution">
    <text evidence="1">The sequence shown here is derived from an EMBL/GenBank/DDBJ whole genome shotgun (WGS) entry which is preliminary data.</text>
</comment>
<accession>A0ACB9AHU5</accession>
<reference evidence="2" key="1">
    <citation type="journal article" date="2022" name="Mol. Ecol. Resour.">
        <title>The genomes of chicory, endive, great burdock and yacon provide insights into Asteraceae palaeo-polyploidization history and plant inulin production.</title>
        <authorList>
            <person name="Fan W."/>
            <person name="Wang S."/>
            <person name="Wang H."/>
            <person name="Wang A."/>
            <person name="Jiang F."/>
            <person name="Liu H."/>
            <person name="Zhao H."/>
            <person name="Xu D."/>
            <person name="Zhang Y."/>
        </authorList>
    </citation>
    <scope>NUCLEOTIDE SEQUENCE [LARGE SCALE GENOMIC DNA]</scope>
    <source>
        <strain evidence="2">cv. Punajuju</strain>
    </source>
</reference>
<organism evidence="1 2">
    <name type="scientific">Cichorium intybus</name>
    <name type="common">Chicory</name>
    <dbReference type="NCBI Taxonomy" id="13427"/>
    <lineage>
        <taxon>Eukaryota</taxon>
        <taxon>Viridiplantae</taxon>
        <taxon>Streptophyta</taxon>
        <taxon>Embryophyta</taxon>
        <taxon>Tracheophyta</taxon>
        <taxon>Spermatophyta</taxon>
        <taxon>Magnoliopsida</taxon>
        <taxon>eudicotyledons</taxon>
        <taxon>Gunneridae</taxon>
        <taxon>Pentapetalae</taxon>
        <taxon>asterids</taxon>
        <taxon>campanulids</taxon>
        <taxon>Asterales</taxon>
        <taxon>Asteraceae</taxon>
        <taxon>Cichorioideae</taxon>
        <taxon>Cichorieae</taxon>
        <taxon>Cichoriinae</taxon>
        <taxon>Cichorium</taxon>
    </lineage>
</organism>
<dbReference type="EMBL" id="CM042015">
    <property type="protein sequence ID" value="KAI3709536.1"/>
    <property type="molecule type" value="Genomic_DNA"/>
</dbReference>
<dbReference type="Proteomes" id="UP001055811">
    <property type="component" value="Linkage Group LG07"/>
</dbReference>
<reference evidence="1 2" key="2">
    <citation type="journal article" date="2022" name="Mol. Ecol. Resour.">
        <title>The genomes of chicory, endive, great burdock and yacon provide insights into Asteraceae paleo-polyploidization history and plant inulin production.</title>
        <authorList>
            <person name="Fan W."/>
            <person name="Wang S."/>
            <person name="Wang H."/>
            <person name="Wang A."/>
            <person name="Jiang F."/>
            <person name="Liu H."/>
            <person name="Zhao H."/>
            <person name="Xu D."/>
            <person name="Zhang Y."/>
        </authorList>
    </citation>
    <scope>NUCLEOTIDE SEQUENCE [LARGE SCALE GENOMIC DNA]</scope>
    <source>
        <strain evidence="2">cv. Punajuju</strain>
        <tissue evidence="1">Leaves</tissue>
    </source>
</reference>